<evidence type="ECO:0000259" key="7">
    <source>
        <dbReference type="Pfam" id="PF00171"/>
    </source>
</evidence>
<organism evidence="8 9">
    <name type="scientific">Schizophyllum amplum</name>
    <dbReference type="NCBI Taxonomy" id="97359"/>
    <lineage>
        <taxon>Eukaryota</taxon>
        <taxon>Fungi</taxon>
        <taxon>Dikarya</taxon>
        <taxon>Basidiomycota</taxon>
        <taxon>Agaricomycotina</taxon>
        <taxon>Agaricomycetes</taxon>
        <taxon>Agaricomycetidae</taxon>
        <taxon>Agaricales</taxon>
        <taxon>Schizophyllaceae</taxon>
        <taxon>Schizophyllum</taxon>
    </lineage>
</organism>
<dbReference type="PIRSF" id="PIRSF036492">
    <property type="entry name" value="ALDH"/>
    <property type="match status" value="1"/>
</dbReference>
<dbReference type="PANTHER" id="PTHR43570">
    <property type="entry name" value="ALDEHYDE DEHYDROGENASE"/>
    <property type="match status" value="1"/>
</dbReference>
<keyword evidence="9" id="KW-1185">Reference proteome</keyword>
<dbReference type="PANTHER" id="PTHR43570:SF16">
    <property type="entry name" value="ALDEHYDE DEHYDROGENASE TYPE III, ISOFORM Q"/>
    <property type="match status" value="1"/>
</dbReference>
<dbReference type="InterPro" id="IPR016162">
    <property type="entry name" value="Ald_DH_N"/>
</dbReference>
<reference evidence="8 9" key="1">
    <citation type="journal article" date="2019" name="New Phytol.">
        <title>Comparative genomics reveals unique wood-decay strategies and fruiting body development in the Schizophyllaceae.</title>
        <authorList>
            <person name="Almasi E."/>
            <person name="Sahu N."/>
            <person name="Krizsan K."/>
            <person name="Balint B."/>
            <person name="Kovacs G.M."/>
            <person name="Kiss B."/>
            <person name="Cseklye J."/>
            <person name="Drula E."/>
            <person name="Henrissat B."/>
            <person name="Nagy I."/>
            <person name="Chovatia M."/>
            <person name="Adam C."/>
            <person name="LaButti K."/>
            <person name="Lipzen A."/>
            <person name="Riley R."/>
            <person name="Grigoriev I.V."/>
            <person name="Nagy L.G."/>
        </authorList>
    </citation>
    <scope>NUCLEOTIDE SEQUENCE [LARGE SCALE GENOMIC DNA]</scope>
    <source>
        <strain evidence="8 9">NL-1724</strain>
    </source>
</reference>
<dbReference type="PROSITE" id="PS00687">
    <property type="entry name" value="ALDEHYDE_DEHYDR_GLU"/>
    <property type="match status" value="1"/>
</dbReference>
<evidence type="ECO:0000256" key="1">
    <source>
        <dbReference type="ARBA" id="ARBA00009986"/>
    </source>
</evidence>
<dbReference type="InterPro" id="IPR012394">
    <property type="entry name" value="Aldehyde_DH_NAD(P)"/>
</dbReference>
<dbReference type="AlphaFoldDB" id="A0A550CBM9"/>
<dbReference type="Gene3D" id="3.40.605.10">
    <property type="entry name" value="Aldehyde Dehydrogenase, Chain A, domain 1"/>
    <property type="match status" value="1"/>
</dbReference>
<evidence type="ECO:0000313" key="9">
    <source>
        <dbReference type="Proteomes" id="UP000320762"/>
    </source>
</evidence>
<dbReference type="EMBL" id="VDMD01000013">
    <property type="protein sequence ID" value="TRM62213.1"/>
    <property type="molecule type" value="Genomic_DNA"/>
</dbReference>
<comment type="similarity">
    <text evidence="1 3 6">Belongs to the aldehyde dehydrogenase family.</text>
</comment>
<sequence>MATLQYTPVDEIEKIRSRLQDGFKTGKTKSLEYRKYQLLQLAYLLKENRTRFIEAMRIDLGRPVFESEFYEIASCLGDIAVTVKSLDKWAKPEGVPFDINWFAMKPKTHKVPKGTILIITPFNYPVWLVMQPLMSAIAAGNAVCLKASENAPATTGLWTELMPKYLDPDLVQMVNGGVTETTRNTEAELSAVSYTGSGTVGRIVAMAAAKHLTPVTLELGGKSPVVVDASCDIEMTAKRVLLGRFVNAGQTCVSPDYILVVKSVQDKFLAALERTYKSFVNGDGPTPPGSFSHIITDRHAGEVILGGETDASQKHISLSVITDVPKDDSLMSEEIFGPVMPILPVEDLDEAIHYINSGDRPLAIYVFADDKKIKDKVRNETMSGTMAFNECMIQVGVNGLPFGGTGASGYGYHTGEHGYKSFRICEQRSTTLSCAVDKILWWRYPPYTDANIRAMKRVMRDGLPAKPKGPPSLSSGKSVSWGKWVMVLVAIAAAAAVKKNRS</sequence>
<dbReference type="GO" id="GO:0006081">
    <property type="term" value="P:aldehyde metabolic process"/>
    <property type="evidence" value="ECO:0007669"/>
    <property type="project" value="InterPro"/>
</dbReference>
<evidence type="ECO:0000256" key="3">
    <source>
        <dbReference type="PIRNR" id="PIRNR036492"/>
    </source>
</evidence>
<dbReference type="STRING" id="97359.A0A550CBM9"/>
<evidence type="ECO:0000313" key="8">
    <source>
        <dbReference type="EMBL" id="TRM62213.1"/>
    </source>
</evidence>
<evidence type="ECO:0000256" key="4">
    <source>
        <dbReference type="PIRSR" id="PIRSR036492-1"/>
    </source>
</evidence>
<evidence type="ECO:0000256" key="6">
    <source>
        <dbReference type="RuleBase" id="RU003345"/>
    </source>
</evidence>
<dbReference type="OrthoDB" id="440325at2759"/>
<dbReference type="SUPFAM" id="SSF53720">
    <property type="entry name" value="ALDH-like"/>
    <property type="match status" value="1"/>
</dbReference>
<feature type="domain" description="Aldehyde dehydrogenase" evidence="7">
    <location>
        <begin position="3"/>
        <end position="422"/>
    </location>
</feature>
<keyword evidence="2 3" id="KW-0560">Oxidoreductase</keyword>
<comment type="caution">
    <text evidence="8">The sequence shown here is derived from an EMBL/GenBank/DDBJ whole genome shotgun (WGS) entry which is preliminary data.</text>
</comment>
<accession>A0A550CBM9</accession>
<evidence type="ECO:0000256" key="2">
    <source>
        <dbReference type="ARBA" id="ARBA00023002"/>
    </source>
</evidence>
<dbReference type="InterPro" id="IPR029510">
    <property type="entry name" value="Ald_DH_CS_GLU"/>
</dbReference>
<feature type="active site" evidence="4">
    <location>
        <position position="252"/>
    </location>
</feature>
<dbReference type="Proteomes" id="UP000320762">
    <property type="component" value="Unassembled WGS sequence"/>
</dbReference>
<gene>
    <name evidence="8" type="ORF">BD626DRAFT_498487</name>
</gene>
<feature type="active site" evidence="4 5">
    <location>
        <position position="218"/>
    </location>
</feature>
<dbReference type="InterPro" id="IPR015590">
    <property type="entry name" value="Aldehyde_DH_dom"/>
</dbReference>
<dbReference type="GO" id="GO:0004029">
    <property type="term" value="F:aldehyde dehydrogenase (NAD+) activity"/>
    <property type="evidence" value="ECO:0007669"/>
    <property type="project" value="TreeGrafter"/>
</dbReference>
<dbReference type="GO" id="GO:0005737">
    <property type="term" value="C:cytoplasm"/>
    <property type="evidence" value="ECO:0007669"/>
    <property type="project" value="TreeGrafter"/>
</dbReference>
<dbReference type="Gene3D" id="3.40.309.10">
    <property type="entry name" value="Aldehyde Dehydrogenase, Chain A, domain 2"/>
    <property type="match status" value="1"/>
</dbReference>
<dbReference type="Pfam" id="PF00171">
    <property type="entry name" value="Aldedh"/>
    <property type="match status" value="1"/>
</dbReference>
<protein>
    <recommendedName>
        <fullName evidence="3">Aldehyde dehydrogenase</fullName>
    </recommendedName>
</protein>
<name>A0A550CBM9_9AGAR</name>
<dbReference type="InterPro" id="IPR016161">
    <property type="entry name" value="Ald_DH/histidinol_DH"/>
</dbReference>
<dbReference type="InterPro" id="IPR016163">
    <property type="entry name" value="Ald_DH_C"/>
</dbReference>
<evidence type="ECO:0000256" key="5">
    <source>
        <dbReference type="PROSITE-ProRule" id="PRU10007"/>
    </source>
</evidence>
<proteinExistence type="inferred from homology"/>